<evidence type="ECO:0000259" key="3">
    <source>
        <dbReference type="PROSITE" id="PS50977"/>
    </source>
</evidence>
<dbReference type="Pfam" id="PF00440">
    <property type="entry name" value="TetR_N"/>
    <property type="match status" value="1"/>
</dbReference>
<gene>
    <name evidence="4" type="ORF">GCM10023224_39100</name>
</gene>
<protein>
    <submittedName>
        <fullName evidence="4">TetR/AcrR family transcriptional regulator</fullName>
    </submittedName>
</protein>
<feature type="DNA-binding region" description="H-T-H motif" evidence="2">
    <location>
        <begin position="34"/>
        <end position="53"/>
    </location>
</feature>
<name>A0ABP9GZ00_9ACTN</name>
<dbReference type="Gene3D" id="1.10.357.10">
    <property type="entry name" value="Tetracycline Repressor, domain 2"/>
    <property type="match status" value="1"/>
</dbReference>
<keyword evidence="1 2" id="KW-0238">DNA-binding</keyword>
<dbReference type="PROSITE" id="PS01081">
    <property type="entry name" value="HTH_TETR_1"/>
    <property type="match status" value="1"/>
</dbReference>
<comment type="caution">
    <text evidence="4">The sequence shown here is derived from an EMBL/GenBank/DDBJ whole genome shotgun (WGS) entry which is preliminary data.</text>
</comment>
<dbReference type="InterPro" id="IPR009057">
    <property type="entry name" value="Homeodomain-like_sf"/>
</dbReference>
<dbReference type="PANTHER" id="PTHR30055">
    <property type="entry name" value="HTH-TYPE TRANSCRIPTIONAL REGULATOR RUTR"/>
    <property type="match status" value="1"/>
</dbReference>
<dbReference type="PANTHER" id="PTHR30055:SF146">
    <property type="entry name" value="HTH-TYPE TRANSCRIPTIONAL DUAL REGULATOR CECR"/>
    <property type="match status" value="1"/>
</dbReference>
<reference evidence="5" key="1">
    <citation type="journal article" date="2019" name="Int. J. Syst. Evol. Microbiol.">
        <title>The Global Catalogue of Microorganisms (GCM) 10K type strain sequencing project: providing services to taxonomists for standard genome sequencing and annotation.</title>
        <authorList>
            <consortium name="The Broad Institute Genomics Platform"/>
            <consortium name="The Broad Institute Genome Sequencing Center for Infectious Disease"/>
            <person name="Wu L."/>
            <person name="Ma J."/>
        </authorList>
    </citation>
    <scope>NUCLEOTIDE SEQUENCE [LARGE SCALE GENOMIC DNA]</scope>
    <source>
        <strain evidence="5">JCM 18123</strain>
    </source>
</reference>
<sequence>MRSASDGPEDLTARARIRDAAVSLFAEHGMRGTSMKRVAAEAGVSQALVSHHFGSKEGLRTACDEYVAAIIEERKRAALSKGPTVNVLEALREQSDSRPLMRYLARMLIEGSEHADSLVDGIVAASMASTEEAERAGIFRPSERPRDLNTVLVLWSLGLLVLHDQAERLLGMSIDGPAEDQIRYVRAALDALSGLFTDEARERMRTTFPADGEEEEGSDD</sequence>
<dbReference type="Proteomes" id="UP001499993">
    <property type="component" value="Unassembled WGS sequence"/>
</dbReference>
<dbReference type="InterPro" id="IPR050109">
    <property type="entry name" value="HTH-type_TetR-like_transc_reg"/>
</dbReference>
<evidence type="ECO:0000313" key="5">
    <source>
        <dbReference type="Proteomes" id="UP001499993"/>
    </source>
</evidence>
<dbReference type="SUPFAM" id="SSF46689">
    <property type="entry name" value="Homeodomain-like"/>
    <property type="match status" value="1"/>
</dbReference>
<proteinExistence type="predicted"/>
<dbReference type="InterPro" id="IPR001647">
    <property type="entry name" value="HTH_TetR"/>
</dbReference>
<feature type="domain" description="HTH tetR-type" evidence="3">
    <location>
        <begin position="11"/>
        <end position="71"/>
    </location>
</feature>
<evidence type="ECO:0000313" key="4">
    <source>
        <dbReference type="EMBL" id="GAA4950867.1"/>
    </source>
</evidence>
<dbReference type="InterPro" id="IPR023772">
    <property type="entry name" value="DNA-bd_HTH_TetR-type_CS"/>
</dbReference>
<dbReference type="PRINTS" id="PR00455">
    <property type="entry name" value="HTHTETR"/>
</dbReference>
<evidence type="ECO:0000256" key="2">
    <source>
        <dbReference type="PROSITE-ProRule" id="PRU00335"/>
    </source>
</evidence>
<accession>A0ABP9GZ00</accession>
<organism evidence="4 5">
    <name type="scientific">Streptomonospora halophila</name>
    <dbReference type="NCBI Taxonomy" id="427369"/>
    <lineage>
        <taxon>Bacteria</taxon>
        <taxon>Bacillati</taxon>
        <taxon>Actinomycetota</taxon>
        <taxon>Actinomycetes</taxon>
        <taxon>Streptosporangiales</taxon>
        <taxon>Nocardiopsidaceae</taxon>
        <taxon>Streptomonospora</taxon>
    </lineage>
</organism>
<dbReference type="PROSITE" id="PS50977">
    <property type="entry name" value="HTH_TETR_2"/>
    <property type="match status" value="1"/>
</dbReference>
<keyword evidence="5" id="KW-1185">Reference proteome</keyword>
<dbReference type="Pfam" id="PF17933">
    <property type="entry name" value="TetR_C_25"/>
    <property type="match status" value="1"/>
</dbReference>
<dbReference type="RefSeq" id="WP_344145499.1">
    <property type="nucleotide sequence ID" value="NZ_BAABIK010000024.1"/>
</dbReference>
<dbReference type="EMBL" id="BAABIK010000024">
    <property type="protein sequence ID" value="GAA4950867.1"/>
    <property type="molecule type" value="Genomic_DNA"/>
</dbReference>
<evidence type="ECO:0000256" key="1">
    <source>
        <dbReference type="ARBA" id="ARBA00023125"/>
    </source>
</evidence>
<dbReference type="InterPro" id="IPR041484">
    <property type="entry name" value="TetR_C_25"/>
</dbReference>